<dbReference type="RefSeq" id="WP_114594736.1">
    <property type="nucleotide sequence ID" value="NZ_CP031166.1"/>
</dbReference>
<reference evidence="2 3" key="1">
    <citation type="submission" date="2018-09" db="EMBL/GenBank/DDBJ databases">
        <title>Complete genome sequence of Euzebya sp. DY32-46 isolated from seawater of Pacific Ocean.</title>
        <authorList>
            <person name="Xu L."/>
            <person name="Wu Y.-H."/>
            <person name="Xu X.-W."/>
        </authorList>
    </citation>
    <scope>NUCLEOTIDE SEQUENCE [LARGE SCALE GENOMIC DNA]</scope>
    <source>
        <strain evidence="2 3">DY32-46</strain>
        <plasmid evidence="3">pedy32-46i</plasmid>
    </source>
</reference>
<evidence type="ECO:0000313" key="3">
    <source>
        <dbReference type="Proteomes" id="UP000264006"/>
    </source>
</evidence>
<gene>
    <name evidence="2" type="ORF">DVS28_b0393</name>
</gene>
<dbReference type="Pfam" id="PF25109">
    <property type="entry name" value="HAD_PNKP"/>
    <property type="match status" value="1"/>
</dbReference>
<dbReference type="KEGG" id="euz:DVS28_b0393"/>
<dbReference type="EMBL" id="CP031166">
    <property type="protein sequence ID" value="AXV10158.1"/>
    <property type="molecule type" value="Genomic_DNA"/>
</dbReference>
<dbReference type="InterPro" id="IPR056782">
    <property type="entry name" value="HAD_PNKP"/>
</dbReference>
<dbReference type="InterPro" id="IPR036412">
    <property type="entry name" value="HAD-like_sf"/>
</dbReference>
<keyword evidence="2" id="KW-0418">Kinase</keyword>
<organism evidence="2 3">
    <name type="scientific">Euzebya pacifica</name>
    <dbReference type="NCBI Taxonomy" id="1608957"/>
    <lineage>
        <taxon>Bacteria</taxon>
        <taxon>Bacillati</taxon>
        <taxon>Actinomycetota</taxon>
        <taxon>Nitriliruptoria</taxon>
        <taxon>Euzebyales</taxon>
    </lineage>
</organism>
<dbReference type="SUPFAM" id="SSF56784">
    <property type="entry name" value="HAD-like"/>
    <property type="match status" value="1"/>
</dbReference>
<keyword evidence="3" id="KW-1185">Reference proteome</keyword>
<dbReference type="GO" id="GO:0016301">
    <property type="term" value="F:kinase activity"/>
    <property type="evidence" value="ECO:0007669"/>
    <property type="project" value="UniProtKB-KW"/>
</dbReference>
<protein>
    <submittedName>
        <fullName evidence="2">3'-phosphatase, 5'-polynucleotide kinase, phage-associated</fullName>
    </submittedName>
</protein>
<sequence>MPAIIFDVDGTTTDVRPYRHHVTGPTRNFHEFHMASTDAAPVPMTKVLWDAYGTAGWDRLIVTARSVDYRHITVWWHLLNGFDGDAGLWMRRAGDHRRDAAVKTDILTAIRAAGFDPRIAVDDNPSVLPVWKAHGLAVIVSPTWHDPDAVTAALAD</sequence>
<dbReference type="OrthoDB" id="7592866at2"/>
<dbReference type="AlphaFoldDB" id="A0A346Y6R1"/>
<evidence type="ECO:0000259" key="1">
    <source>
        <dbReference type="Pfam" id="PF25109"/>
    </source>
</evidence>
<dbReference type="Proteomes" id="UP000264006">
    <property type="component" value="Plasmid pEDY32-46I"/>
</dbReference>
<keyword evidence="2" id="KW-0808">Transferase</keyword>
<accession>A0A346Y6R1</accession>
<feature type="domain" description="Polynucleotide kinase PNKP phosphatase" evidence="1">
    <location>
        <begin position="3"/>
        <end position="139"/>
    </location>
</feature>
<dbReference type="InterPro" id="IPR023214">
    <property type="entry name" value="HAD_sf"/>
</dbReference>
<geneLocation type="plasmid" evidence="3">
    <name>pedy32-46i</name>
</geneLocation>
<proteinExistence type="predicted"/>
<dbReference type="Gene3D" id="3.40.50.1000">
    <property type="entry name" value="HAD superfamily/HAD-like"/>
    <property type="match status" value="1"/>
</dbReference>
<name>A0A346Y6R1_9ACTN</name>
<evidence type="ECO:0000313" key="2">
    <source>
        <dbReference type="EMBL" id="AXV10158.1"/>
    </source>
</evidence>
<keyword evidence="2" id="KW-0614">Plasmid</keyword>